<comment type="caution">
    <text evidence="2">The sequence shown here is derived from an EMBL/GenBank/DDBJ whole genome shotgun (WGS) entry which is preliminary data.</text>
</comment>
<evidence type="ECO:0000256" key="1">
    <source>
        <dbReference type="ARBA" id="ARBA00004173"/>
    </source>
</evidence>
<protein>
    <recommendedName>
        <fullName evidence="4">Mitochondrial 28S ribosomal protein S27</fullName>
    </recommendedName>
</protein>
<evidence type="ECO:0000313" key="2">
    <source>
        <dbReference type="EMBL" id="CAH1797969.1"/>
    </source>
</evidence>
<dbReference type="PANTHER" id="PTHR21393:SF0">
    <property type="entry name" value="SMALL RIBOSOMAL SUBUNIT PROTEIN MS27"/>
    <property type="match status" value="1"/>
</dbReference>
<dbReference type="Pfam" id="PF10037">
    <property type="entry name" value="MRP-S27"/>
    <property type="match status" value="1"/>
</dbReference>
<dbReference type="OrthoDB" id="19830at2759"/>
<comment type="subcellular location">
    <subcellularLocation>
        <location evidence="1">Mitochondrion</location>
    </subcellularLocation>
</comment>
<dbReference type="EMBL" id="CAIIXF020000010">
    <property type="protein sequence ID" value="CAH1797969.1"/>
    <property type="molecule type" value="Genomic_DNA"/>
</dbReference>
<accession>A0A8S4PXK0</accession>
<name>A0A8S4PXK0_OWEFU</name>
<dbReference type="InterPro" id="IPR019266">
    <property type="entry name" value="Ribosomal_mS27"/>
</dbReference>
<feature type="non-terminal residue" evidence="2">
    <location>
        <position position="498"/>
    </location>
</feature>
<dbReference type="Proteomes" id="UP000749559">
    <property type="component" value="Unassembled WGS sequence"/>
</dbReference>
<evidence type="ECO:0008006" key="4">
    <source>
        <dbReference type="Google" id="ProtNLM"/>
    </source>
</evidence>
<organism evidence="2 3">
    <name type="scientific">Owenia fusiformis</name>
    <name type="common">Polychaete worm</name>
    <dbReference type="NCBI Taxonomy" id="6347"/>
    <lineage>
        <taxon>Eukaryota</taxon>
        <taxon>Metazoa</taxon>
        <taxon>Spiralia</taxon>
        <taxon>Lophotrochozoa</taxon>
        <taxon>Annelida</taxon>
        <taxon>Polychaeta</taxon>
        <taxon>Sedentaria</taxon>
        <taxon>Canalipalpata</taxon>
        <taxon>Sabellida</taxon>
        <taxon>Oweniida</taxon>
        <taxon>Oweniidae</taxon>
        <taxon>Owenia</taxon>
    </lineage>
</organism>
<evidence type="ECO:0000313" key="3">
    <source>
        <dbReference type="Proteomes" id="UP000749559"/>
    </source>
</evidence>
<dbReference type="PANTHER" id="PTHR21393">
    <property type="entry name" value="MITOCHONDRIAL 28S RIBOSOMAL PROTEIN S27"/>
    <property type="match status" value="1"/>
</dbReference>
<reference evidence="2" key="1">
    <citation type="submission" date="2022-03" db="EMBL/GenBank/DDBJ databases">
        <authorList>
            <person name="Martin C."/>
        </authorList>
    </citation>
    <scope>NUCLEOTIDE SEQUENCE</scope>
</reference>
<proteinExistence type="predicted"/>
<keyword evidence="3" id="KW-1185">Reference proteome</keyword>
<dbReference type="GO" id="GO:0005739">
    <property type="term" value="C:mitochondrion"/>
    <property type="evidence" value="ECO:0007669"/>
    <property type="project" value="UniProtKB-SubCell"/>
</dbReference>
<gene>
    <name evidence="2" type="ORF">OFUS_LOCUS22170</name>
</gene>
<dbReference type="AlphaFoldDB" id="A0A8S4PXK0"/>
<dbReference type="InterPro" id="IPR034913">
    <property type="entry name" value="mS27/PTCD2"/>
</dbReference>
<sequence>LELNTKMAFWKSLLNRRLCHIPGHYFSKRSLLSEAYLCNDAWLARLKSPALQKLDPNELVPKLHEKLDKEAQICPLDFDLLANRLHELEGTMLQYGESIITRYRKCYQARNVRPSTSHTIIRAYMEMQNIEKLLEILKDKINNGVFCDNYSGNMLMDHFIKQENWDDGLKIAAEFMLQEDIDHPSTWLLALYTCHMRRKFPLPPQEDAAVESDGEEVWVKVRYLTNPYYDDHFDIPHGDLLLGKTLAYLCRKSDDVITRSYQLIGWGLYEKFDKGLALLEKIINEENSSLLAREALDTFKASLEGVDVLKDGEERAKDLPPKPSEQEKQEFMERFQVLETKLQSSNKLTDDNLDNLVQNLVKTQLSEVESKDIDAITAMYKSWNHQREELLDRELTILKIKSTHLSIQKKVKELQEREELVTYFDREFEILMARGKVPIKQRIWETKYRKEEEEDDDTAGQKKKKTKWVDWWANYEAQQAKIVTPTGPPTTVFQDVQS</sequence>